<dbReference type="SMART" id="SM00028">
    <property type="entry name" value="TPR"/>
    <property type="match status" value="14"/>
</dbReference>
<evidence type="ECO:0000313" key="11">
    <source>
        <dbReference type="Proteomes" id="UP001165082"/>
    </source>
</evidence>
<evidence type="ECO:0000256" key="1">
    <source>
        <dbReference type="ARBA" id="ARBA00010935"/>
    </source>
</evidence>
<accession>A0A9W6ZP92</accession>
<evidence type="ECO:0000259" key="7">
    <source>
        <dbReference type="Pfam" id="PF25063"/>
    </source>
</evidence>
<dbReference type="InterPro" id="IPR056836">
    <property type="entry name" value="ARM_TT21_4th"/>
</dbReference>
<dbReference type="GO" id="GO:0035721">
    <property type="term" value="P:intraciliary retrograde transport"/>
    <property type="evidence" value="ECO:0007669"/>
    <property type="project" value="TreeGrafter"/>
</dbReference>
<evidence type="ECO:0000256" key="3">
    <source>
        <dbReference type="ARBA" id="ARBA00022803"/>
    </source>
</evidence>
<dbReference type="SUPFAM" id="SSF48452">
    <property type="entry name" value="TPR-like"/>
    <property type="match status" value="5"/>
</dbReference>
<feature type="domain" description="Tetratricopeptide repeat protein 21A/21B fourth ARM" evidence="9">
    <location>
        <begin position="762"/>
        <end position="923"/>
    </location>
</feature>
<feature type="repeat" description="TPR" evidence="4">
    <location>
        <begin position="963"/>
        <end position="996"/>
    </location>
</feature>
<protein>
    <recommendedName>
        <fullName evidence="12">Tetratricopeptide repeat protein 21B</fullName>
    </recommendedName>
</protein>
<dbReference type="InterPro" id="IPR019734">
    <property type="entry name" value="TPR_rpt"/>
</dbReference>
<name>A0A9W6ZP92_9STRA</name>
<evidence type="ECO:0000256" key="4">
    <source>
        <dbReference type="PROSITE-ProRule" id="PRU00339"/>
    </source>
</evidence>
<dbReference type="PROSITE" id="PS50005">
    <property type="entry name" value="TPR"/>
    <property type="match status" value="3"/>
</dbReference>
<feature type="domain" description="Tetratricopeptide repeat protein 21A/21B C-terminal ARM" evidence="7">
    <location>
        <begin position="1105"/>
        <end position="1310"/>
    </location>
</feature>
<dbReference type="FunFam" id="1.25.40.10:FF:000377">
    <property type="entry name" value="Tetratricopeptide repeat domain 21B"/>
    <property type="match status" value="1"/>
</dbReference>
<evidence type="ECO:0008006" key="12">
    <source>
        <dbReference type="Google" id="ProtNLM"/>
    </source>
</evidence>
<dbReference type="Pfam" id="PF25063">
    <property type="entry name" value="ARM_TT21_C"/>
    <property type="match status" value="1"/>
</dbReference>
<evidence type="ECO:0000313" key="10">
    <source>
        <dbReference type="EMBL" id="GMH53545.1"/>
    </source>
</evidence>
<keyword evidence="11" id="KW-1185">Reference proteome</keyword>
<evidence type="ECO:0000259" key="6">
    <source>
        <dbReference type="Pfam" id="PF25062"/>
    </source>
</evidence>
<dbReference type="OrthoDB" id="10259630at2759"/>
<comment type="caution">
    <text evidence="10">The sequence shown here is derived from an EMBL/GenBank/DDBJ whole genome shotgun (WGS) entry which is preliminary data.</text>
</comment>
<feature type="repeat" description="TPR" evidence="4">
    <location>
        <begin position="726"/>
        <end position="759"/>
    </location>
</feature>
<comment type="similarity">
    <text evidence="1">Belongs to the TTC21 family.</text>
</comment>
<evidence type="ECO:0000259" key="9">
    <source>
        <dbReference type="Pfam" id="PF25068"/>
    </source>
</evidence>
<dbReference type="InterPro" id="IPR040364">
    <property type="entry name" value="TTC21A/TTC21B"/>
</dbReference>
<dbReference type="Pfam" id="PF25060">
    <property type="entry name" value="ARM_TT21_2nd"/>
    <property type="match status" value="1"/>
</dbReference>
<dbReference type="GO" id="GO:0030991">
    <property type="term" value="C:intraciliary transport particle A"/>
    <property type="evidence" value="ECO:0007669"/>
    <property type="project" value="TreeGrafter"/>
</dbReference>
<dbReference type="InterPro" id="IPR056835">
    <property type="entry name" value="ARM_TT21_5th"/>
</dbReference>
<gene>
    <name evidence="10" type="ORF">TrRE_jg4338</name>
</gene>
<sequence length="1316" mass="148518">MSSKSLKATIAYLLRNSFYTISCGECSSELSRRGNDPYILYLSALSHALAGKHNEALNLLGQTARKRDLEYPALIAMREVHGNMRTVDRHEIDEIQQSLPSAEDNCSEVGYLLLSTFYYFTSEYSQAKRYISRVVSPSGVSMNPTQALAHNLHGWISLSQNEDLSESLEMLSDPSMARDLDALMCKAAIYKRQGRGKKALDQLNEAIALESWFTPALVEKGKTFLQEGEWEQAEEMAQRVLNASESANSSIQPLEAQILVTAVNMVSKGTDVITSIEDLFSSLQGTEMGNAKIYHSQAKLFSRLCGRNQAVLKYTVRMMKSAIDSDPRNAEYHCELAYQHRLQGQYGLALDTYRDAAKLDESSSHAMIGSIYCQIMQGGLEDAEQQLEFLSVVQGEGEQNSEVTMMRALLATRKDRDNDSHLRLLDETVEKRERESQEIVSDDVFDEYTNLNPDVIVEIAKEYLQHLHSPSNVMTGGTTDAVPPAVVSGLELLEKATTRVPALLDAHLVVAKANFEMKKLDKTLETLNHCLSINSAHSDTYLQLAQLHLAKESFRSANNCLEQAMSYDFKIRNSPIYQLVKSECLANQGALDEAMNQLEDAMKLPGVRDGLNGTVSISDRVSIFVKLAEIYSRLNMLSQANEILSEGKAAFEGTAEQIRILVAISDLAIKKNDFTSAINMLSSVTPESSLYTHAVVAKADIYLKHRHDKQAFAQCYLELIQAKKSAASYILLGEAYMRIQAPESAIEAFENALRYNPKDSRLAEKIGKALVSTHDYRKAQDYYDNALRNMPDNITLRFDMARLYTKLRMFDDSAKTLMKALSNFDEDDEEGINPPSVKVLIRDVETLLLLVQTYKASGDKVDMKNTLLRARNIQRMVMEKSHTAGESKAVQRTRGSEINYMLAQCAEDEKDDDSAIEYYKEALESSVHEPSMLSLSKVHLRKHNIKECHDMCHSLLRVASKKEEASMIMGDLLFIKGEYEKATIQYHNLLAKNPNNYVAMEKIVSLLRRAGKLKEVPDLFEKAETKDPRSSSHAGLYFSKGLYYRYTNNIMDAIKHFNLARRDGEWGCKALENMIDIYINPDGSNLWEDGEGGSDGANRESVRVAEKLLRELEQLGPRTQRLICLENFHLLATREKDNINRAMVSFTDILESDKDNLPAMLGVSTAYMIEKAPNKARNYLKRMAKMPYNQDYAEEFEKAYLMLADIYIGRGKFDLAQDLCKKCLSFNKSCAGAWELMGVIMEKEQSYKDAAECYEKSWDFEHQASASVGFKLAFNYLKARRFVEAIDISNKVLAQYPDYPKIRKEILERAMEGLRP</sequence>
<dbReference type="Pfam" id="PF25062">
    <property type="entry name" value="ARM_TT21_N"/>
    <property type="match status" value="1"/>
</dbReference>
<evidence type="ECO:0000259" key="8">
    <source>
        <dbReference type="Pfam" id="PF25064"/>
    </source>
</evidence>
<dbReference type="InterPro" id="IPR011990">
    <property type="entry name" value="TPR-like_helical_dom_sf"/>
</dbReference>
<dbReference type="Pfam" id="PF25058">
    <property type="entry name" value="ARM_TT21"/>
    <property type="match status" value="1"/>
</dbReference>
<feature type="domain" description="Tetratricopeptide repeat protein 21A/21B N-terminal ARM repeat" evidence="6">
    <location>
        <begin position="10"/>
        <end position="233"/>
    </location>
</feature>
<dbReference type="GO" id="GO:0005929">
    <property type="term" value="C:cilium"/>
    <property type="evidence" value="ECO:0007669"/>
    <property type="project" value="GOC"/>
</dbReference>
<dbReference type="GO" id="GO:0061512">
    <property type="term" value="P:protein localization to cilium"/>
    <property type="evidence" value="ECO:0007669"/>
    <property type="project" value="TreeGrafter"/>
</dbReference>
<dbReference type="InterPro" id="IPR056832">
    <property type="entry name" value="ARM_TT21_2nd"/>
</dbReference>
<dbReference type="Pfam" id="PF25064">
    <property type="entry name" value="ARM_TT21_5th"/>
    <property type="match status" value="1"/>
</dbReference>
<dbReference type="PANTHER" id="PTHR14699">
    <property type="entry name" value="STI2 PROTEIN-RELATED"/>
    <property type="match status" value="1"/>
</dbReference>
<feature type="domain" description="Tetratricopeptide repeat protein 21A/21B fifth ARM repeats" evidence="8">
    <location>
        <begin position="963"/>
        <end position="1079"/>
    </location>
</feature>
<dbReference type="Pfam" id="PF13181">
    <property type="entry name" value="TPR_8"/>
    <property type="match status" value="1"/>
</dbReference>
<dbReference type="PANTHER" id="PTHR14699:SF0">
    <property type="entry name" value="TETRATRICOPEPTIDE REPEAT PROTEIN 21 HOMOLOG"/>
    <property type="match status" value="1"/>
</dbReference>
<dbReference type="PROSITE" id="PS50293">
    <property type="entry name" value="TPR_REGION"/>
    <property type="match status" value="1"/>
</dbReference>
<keyword evidence="3 4" id="KW-0802">TPR repeat</keyword>
<evidence type="ECO:0000256" key="2">
    <source>
        <dbReference type="ARBA" id="ARBA00022737"/>
    </source>
</evidence>
<dbReference type="InterPro" id="IPR056833">
    <property type="entry name" value="ARM_TT21_N"/>
</dbReference>
<dbReference type="Gene3D" id="1.25.40.10">
    <property type="entry name" value="Tetratricopeptide repeat domain"/>
    <property type="match status" value="6"/>
</dbReference>
<dbReference type="InterPro" id="IPR056834">
    <property type="entry name" value="ARM_TT21_C"/>
</dbReference>
<dbReference type="EMBL" id="BRXZ01003370">
    <property type="protein sequence ID" value="GMH53545.1"/>
    <property type="molecule type" value="Genomic_DNA"/>
</dbReference>
<proteinExistence type="inferred from homology"/>
<feature type="repeat" description="TPR" evidence="4">
    <location>
        <begin position="760"/>
        <end position="793"/>
    </location>
</feature>
<reference evidence="10" key="1">
    <citation type="submission" date="2022-07" db="EMBL/GenBank/DDBJ databases">
        <title>Genome analysis of Parmales, a sister group of diatoms, reveals the evolutionary specialization of diatoms from phago-mixotrophs to photoautotrophs.</title>
        <authorList>
            <person name="Ban H."/>
            <person name="Sato S."/>
            <person name="Yoshikawa S."/>
            <person name="Kazumasa Y."/>
            <person name="Nakamura Y."/>
            <person name="Ichinomiya M."/>
            <person name="Saitoh K."/>
            <person name="Sato N."/>
            <person name="Blanc-Mathieu R."/>
            <person name="Endo H."/>
            <person name="Kuwata A."/>
            <person name="Ogata H."/>
        </authorList>
    </citation>
    <scope>NUCLEOTIDE SEQUENCE</scope>
</reference>
<evidence type="ECO:0000259" key="5">
    <source>
        <dbReference type="Pfam" id="PF25060"/>
    </source>
</evidence>
<dbReference type="Pfam" id="PF25068">
    <property type="entry name" value="ARM_TT21_4th"/>
    <property type="match status" value="1"/>
</dbReference>
<feature type="domain" description="Tetratricopeptide repeat protein 21A/21B second ARM" evidence="5">
    <location>
        <begin position="276"/>
        <end position="551"/>
    </location>
</feature>
<organism evidence="10 11">
    <name type="scientific">Triparma retinervis</name>
    <dbReference type="NCBI Taxonomy" id="2557542"/>
    <lineage>
        <taxon>Eukaryota</taxon>
        <taxon>Sar</taxon>
        <taxon>Stramenopiles</taxon>
        <taxon>Ochrophyta</taxon>
        <taxon>Bolidophyceae</taxon>
        <taxon>Parmales</taxon>
        <taxon>Triparmaceae</taxon>
        <taxon>Triparma</taxon>
    </lineage>
</organism>
<dbReference type="Proteomes" id="UP001165082">
    <property type="component" value="Unassembled WGS sequence"/>
</dbReference>
<keyword evidence="2" id="KW-0677">Repeat</keyword>